<proteinExistence type="predicted"/>
<evidence type="ECO:0000313" key="1">
    <source>
        <dbReference type="EMBL" id="MBC5862118.1"/>
    </source>
</evidence>
<keyword evidence="2" id="KW-1185">Reference proteome</keyword>
<organism evidence="1 2">
    <name type="scientific">Flavobacterium turcicum</name>
    <dbReference type="NCBI Taxonomy" id="2764718"/>
    <lineage>
        <taxon>Bacteria</taxon>
        <taxon>Pseudomonadati</taxon>
        <taxon>Bacteroidota</taxon>
        <taxon>Flavobacteriia</taxon>
        <taxon>Flavobacteriales</taxon>
        <taxon>Flavobacteriaceae</taxon>
        <taxon>Flavobacterium</taxon>
    </lineage>
</organism>
<dbReference type="Proteomes" id="UP000621670">
    <property type="component" value="Unassembled WGS sequence"/>
</dbReference>
<protein>
    <recommendedName>
        <fullName evidence="3">DUF3828 domain-containing protein</fullName>
    </recommendedName>
</protein>
<dbReference type="EMBL" id="JACRUM010000001">
    <property type="protein sequence ID" value="MBC5862118.1"/>
    <property type="molecule type" value="Genomic_DNA"/>
</dbReference>
<comment type="caution">
    <text evidence="1">The sequence shown here is derived from an EMBL/GenBank/DDBJ whole genome shotgun (WGS) entry which is preliminary data.</text>
</comment>
<evidence type="ECO:0000313" key="2">
    <source>
        <dbReference type="Proteomes" id="UP000621670"/>
    </source>
</evidence>
<reference evidence="1 2" key="1">
    <citation type="submission" date="2020-08" db="EMBL/GenBank/DDBJ databases">
        <title>Description of novel Flavobacterium F-400 isolate.</title>
        <authorList>
            <person name="Saticioglu I."/>
            <person name="Duman M."/>
            <person name="Altun S."/>
        </authorList>
    </citation>
    <scope>NUCLEOTIDE SEQUENCE [LARGE SCALE GENOMIC DNA]</scope>
    <source>
        <strain evidence="1 2">F-400</strain>
    </source>
</reference>
<name>A0ABR7JCN3_9FLAO</name>
<accession>A0ABR7JCN3</accession>
<sequence>MRNNIFLKLFVFLICFSCKSQKSQVNSDTEEIINVLLDDYESVYLIKETYFNDSSFHPINVLNPYYRAYAYGIMIKSPAEKENNIAYNVFLKNIDGLISKIELDEMNQKYKSWTINEWEESDLKNSKVKLILLQESKKIKDSIPTVIFSEPLFTKDQKKAIIHVTYLKNKTGSSGILIMVKENGKWIKKGGIADGTIG</sequence>
<dbReference type="RefSeq" id="WP_166132768.1">
    <property type="nucleotide sequence ID" value="NZ_JAAOBY010000001.1"/>
</dbReference>
<evidence type="ECO:0008006" key="3">
    <source>
        <dbReference type="Google" id="ProtNLM"/>
    </source>
</evidence>
<gene>
    <name evidence="1" type="ORF">H8R26_01660</name>
</gene>